<evidence type="ECO:0000256" key="10">
    <source>
        <dbReference type="ARBA" id="ARBA00022573"/>
    </source>
</evidence>
<dbReference type="PANTHER" id="PTHR34848">
    <property type="match status" value="1"/>
</dbReference>
<organism evidence="18 19">
    <name type="scientific">Deinococcus aetherius</name>
    <dbReference type="NCBI Taxonomy" id="200252"/>
    <lineage>
        <taxon>Bacteria</taxon>
        <taxon>Thermotogati</taxon>
        <taxon>Deinococcota</taxon>
        <taxon>Deinococci</taxon>
        <taxon>Deinococcales</taxon>
        <taxon>Deinococcaceae</taxon>
        <taxon>Deinococcus</taxon>
    </lineage>
</organism>
<dbReference type="Pfam" id="PF02283">
    <property type="entry name" value="CobU"/>
    <property type="match status" value="1"/>
</dbReference>
<comment type="pathway">
    <text evidence="6">Cofactor biosynthesis; adenosylcobalamin biosynthesis; adenosylcobalamin from cob(II)yrinate a,c-diamide: step 5/7.</text>
</comment>
<evidence type="ECO:0000256" key="3">
    <source>
        <dbReference type="ARBA" id="ARBA00001522"/>
    </source>
</evidence>
<keyword evidence="10" id="KW-0169">Cobalamin biosynthesis</keyword>
<evidence type="ECO:0000256" key="2">
    <source>
        <dbReference type="ARBA" id="ARBA00000711"/>
    </source>
</evidence>
<sequence length="178" mass="18941">MIVFVTGGARSGKSTFAERRAAASGETVTYLATAQAFDAEMEDRINRHRADRPAGWLTVEEPLDVPAALRAASTPTVLLDCLSLWVSNLLLADLDDDAILARAGALLAAARARGGLTVLVTNEVGFGIVPDNALARRFRDVLGWVNQRAAAASDEAWLLVSGLPVRLKPAPFPLTTPH</sequence>
<evidence type="ECO:0000256" key="14">
    <source>
        <dbReference type="ARBA" id="ARBA00022840"/>
    </source>
</evidence>
<keyword evidence="13 18" id="KW-0418">Kinase</keyword>
<dbReference type="EC" id="2.7.1.156" evidence="8"/>
<evidence type="ECO:0000256" key="11">
    <source>
        <dbReference type="ARBA" id="ARBA00022679"/>
    </source>
</evidence>
<comment type="catalytic activity">
    <reaction evidence="1">
        <text>adenosylcob(III)inamide + ATP = adenosylcob(III)inamide phosphate + ADP + H(+)</text>
        <dbReference type="Rhea" id="RHEA:15769"/>
        <dbReference type="ChEBI" id="CHEBI:2480"/>
        <dbReference type="ChEBI" id="CHEBI:15378"/>
        <dbReference type="ChEBI" id="CHEBI:30616"/>
        <dbReference type="ChEBI" id="CHEBI:58502"/>
        <dbReference type="ChEBI" id="CHEBI:456216"/>
        <dbReference type="EC" id="2.7.1.156"/>
    </reaction>
</comment>
<dbReference type="RefSeq" id="WP_264775976.1">
    <property type="nucleotide sequence ID" value="NZ_AP026560.1"/>
</dbReference>
<name>A0ABM8A8Y2_9DEIO</name>
<dbReference type="PIRSF" id="PIRSF006135">
    <property type="entry name" value="CobU"/>
    <property type="match status" value="1"/>
</dbReference>
<dbReference type="EMBL" id="AP026560">
    <property type="protein sequence ID" value="BDP40086.1"/>
    <property type="molecule type" value="Genomic_DNA"/>
</dbReference>
<evidence type="ECO:0000313" key="18">
    <source>
        <dbReference type="EMBL" id="BDP40086.1"/>
    </source>
</evidence>
<keyword evidence="19" id="KW-1185">Reference proteome</keyword>
<comment type="function">
    <text evidence="4">Catalyzes ATP-dependent phosphorylation of adenosylcobinamide and addition of GMP to adenosylcobinamide phosphate.</text>
</comment>
<evidence type="ECO:0000256" key="1">
    <source>
        <dbReference type="ARBA" id="ARBA00000312"/>
    </source>
</evidence>
<evidence type="ECO:0000256" key="7">
    <source>
        <dbReference type="ARBA" id="ARBA00007490"/>
    </source>
</evidence>
<evidence type="ECO:0000256" key="13">
    <source>
        <dbReference type="ARBA" id="ARBA00022777"/>
    </source>
</evidence>
<proteinExistence type="inferred from homology"/>
<comment type="pathway">
    <text evidence="5">Cofactor biosynthesis; adenosylcobalamin biosynthesis; adenosylcobalamin from cob(II)yrinate a,c-diamide: step 6/7.</text>
</comment>
<dbReference type="NCBIfam" id="NF004469">
    <property type="entry name" value="PRK05800.1"/>
    <property type="match status" value="1"/>
</dbReference>
<keyword evidence="11" id="KW-0808">Transferase</keyword>
<evidence type="ECO:0000256" key="15">
    <source>
        <dbReference type="ARBA" id="ARBA00023134"/>
    </source>
</evidence>
<evidence type="ECO:0000256" key="4">
    <source>
        <dbReference type="ARBA" id="ARBA00003889"/>
    </source>
</evidence>
<protein>
    <recommendedName>
        <fullName evidence="16">Adenosylcobinamide kinase</fullName>
        <ecNumber evidence="8">2.7.1.156</ecNumber>
        <ecNumber evidence="9">2.7.7.62</ecNumber>
    </recommendedName>
    <alternativeName>
        <fullName evidence="17">Adenosylcobinamide-phosphate guanylyltransferase</fullName>
    </alternativeName>
</protein>
<evidence type="ECO:0000256" key="12">
    <source>
        <dbReference type="ARBA" id="ARBA00022741"/>
    </source>
</evidence>
<keyword evidence="15" id="KW-0342">GTP-binding</keyword>
<evidence type="ECO:0000256" key="8">
    <source>
        <dbReference type="ARBA" id="ARBA00012016"/>
    </source>
</evidence>
<dbReference type="Gene3D" id="3.40.50.300">
    <property type="entry name" value="P-loop containing nucleotide triphosphate hydrolases"/>
    <property type="match status" value="1"/>
</dbReference>
<keyword evidence="14" id="KW-0067">ATP-binding</keyword>
<dbReference type="InterPro" id="IPR027417">
    <property type="entry name" value="P-loop_NTPase"/>
</dbReference>
<dbReference type="SUPFAM" id="SSF52540">
    <property type="entry name" value="P-loop containing nucleoside triphosphate hydrolases"/>
    <property type="match status" value="1"/>
</dbReference>
<evidence type="ECO:0000256" key="16">
    <source>
        <dbReference type="ARBA" id="ARBA00029570"/>
    </source>
</evidence>
<dbReference type="GO" id="GO:0016301">
    <property type="term" value="F:kinase activity"/>
    <property type="evidence" value="ECO:0007669"/>
    <property type="project" value="UniProtKB-KW"/>
</dbReference>
<evidence type="ECO:0000256" key="17">
    <source>
        <dbReference type="ARBA" id="ARBA00030571"/>
    </source>
</evidence>
<comment type="similarity">
    <text evidence="7">Belongs to the CobU/CobP family.</text>
</comment>
<dbReference type="EC" id="2.7.7.62" evidence="9"/>
<dbReference type="Proteomes" id="UP001064971">
    <property type="component" value="Chromosome"/>
</dbReference>
<dbReference type="PANTHER" id="PTHR34848:SF1">
    <property type="entry name" value="BIFUNCTIONAL ADENOSYLCOBALAMIN BIOSYNTHESIS PROTEIN COBU"/>
    <property type="match status" value="1"/>
</dbReference>
<comment type="catalytic activity">
    <reaction evidence="3">
        <text>adenosylcob(III)inamide + GTP = adenosylcob(III)inamide phosphate + GDP + H(+)</text>
        <dbReference type="Rhea" id="RHEA:15765"/>
        <dbReference type="ChEBI" id="CHEBI:2480"/>
        <dbReference type="ChEBI" id="CHEBI:15378"/>
        <dbReference type="ChEBI" id="CHEBI:37565"/>
        <dbReference type="ChEBI" id="CHEBI:58189"/>
        <dbReference type="ChEBI" id="CHEBI:58502"/>
        <dbReference type="EC" id="2.7.1.156"/>
    </reaction>
</comment>
<gene>
    <name evidence="18" type="ORF">DAETH_00550</name>
</gene>
<reference evidence="18" key="1">
    <citation type="submission" date="2022-07" db="EMBL/GenBank/DDBJ databases">
        <title>Complete Genome Sequence of the Radioresistant Bacterium Deinococcus aetherius ST0316, Isolated from the Air Dust collected in Lower Stratosphere above Japan.</title>
        <authorList>
            <person name="Satoh K."/>
            <person name="Hagiwara K."/>
            <person name="Katsumata K."/>
            <person name="Kubo A."/>
            <person name="Yokobori S."/>
            <person name="Yamagishi A."/>
            <person name="Oono Y."/>
            <person name="Narumi I."/>
        </authorList>
    </citation>
    <scope>NUCLEOTIDE SEQUENCE</scope>
    <source>
        <strain evidence="18">ST0316</strain>
    </source>
</reference>
<dbReference type="InterPro" id="IPR003203">
    <property type="entry name" value="CobU/CobP"/>
</dbReference>
<evidence type="ECO:0000256" key="9">
    <source>
        <dbReference type="ARBA" id="ARBA00012523"/>
    </source>
</evidence>
<evidence type="ECO:0000256" key="5">
    <source>
        <dbReference type="ARBA" id="ARBA00004692"/>
    </source>
</evidence>
<accession>A0ABM8A8Y2</accession>
<keyword evidence="12" id="KW-0547">Nucleotide-binding</keyword>
<dbReference type="CDD" id="cd00544">
    <property type="entry name" value="CobU"/>
    <property type="match status" value="1"/>
</dbReference>
<comment type="catalytic activity">
    <reaction evidence="2">
        <text>adenosylcob(III)inamide phosphate + GTP + H(+) = adenosylcob(III)inamide-GDP + diphosphate</text>
        <dbReference type="Rhea" id="RHEA:22712"/>
        <dbReference type="ChEBI" id="CHEBI:15378"/>
        <dbReference type="ChEBI" id="CHEBI:33019"/>
        <dbReference type="ChEBI" id="CHEBI:37565"/>
        <dbReference type="ChEBI" id="CHEBI:58502"/>
        <dbReference type="ChEBI" id="CHEBI:60487"/>
        <dbReference type="EC" id="2.7.7.62"/>
    </reaction>
</comment>
<evidence type="ECO:0000313" key="19">
    <source>
        <dbReference type="Proteomes" id="UP001064971"/>
    </source>
</evidence>
<evidence type="ECO:0000256" key="6">
    <source>
        <dbReference type="ARBA" id="ARBA00005159"/>
    </source>
</evidence>